<dbReference type="GO" id="GO:0005886">
    <property type="term" value="C:plasma membrane"/>
    <property type="evidence" value="ECO:0007669"/>
    <property type="project" value="UniProtKB-SubCell"/>
</dbReference>
<feature type="transmembrane region" description="Helical" evidence="7">
    <location>
        <begin position="307"/>
        <end position="327"/>
    </location>
</feature>
<feature type="domain" description="Acyltransferase 3" evidence="8">
    <location>
        <begin position="14"/>
        <end position="320"/>
    </location>
</feature>
<protein>
    <recommendedName>
        <fullName evidence="8">Acyltransferase 3 domain-containing protein</fullName>
    </recommendedName>
</protein>
<dbReference type="PANTHER" id="PTHR40074">
    <property type="entry name" value="O-ACETYLTRANSFERASE WECH"/>
    <property type="match status" value="1"/>
</dbReference>
<dbReference type="AlphaFoldDB" id="A0A1W9HQS7"/>
<comment type="caution">
    <text evidence="9">The sequence shown here is derived from an EMBL/GenBank/DDBJ whole genome shotgun (WGS) entry which is preliminary data.</text>
</comment>
<dbReference type="RefSeq" id="WP_376803372.1">
    <property type="nucleotide sequence ID" value="NZ_DHWE01000030.1"/>
</dbReference>
<feature type="transmembrane region" description="Helical" evidence="7">
    <location>
        <begin position="59"/>
        <end position="75"/>
    </location>
</feature>
<sequence length="360" mass="39362">MQGAAPAMPRASFADTARGICIIMVVMMHSALGVGVAMNGTGFVHDIIAFAKPFRMPDFFMVSGLFIAGSLTLPWRQFLDRKVVHFAYFYGLWLLIILLVKAGELRLLSPGAFLEAYAAGLVEPFSTLWFIHLLPFFFLFARLTRGLAPFAVLFLAVALHLLAASWPGDDPYAMGSTLTRSTMVNSFCLYLIYFLIGHHFRARIFAFARLVSARPKVAIFGLIFWALEQAIGVRTGLADIPGFTLFYAIFGVLAVVTLASLLERWRCFDWLAICGRHSLTIYLSFVLPMAAGRLVLVKSQLFDSVGLVSALVTAGAIMASLALGAAVRGMWLGFLFRRPAWAHLASNSAGATSPPARLPV</sequence>
<reference evidence="9 10" key="1">
    <citation type="journal article" date="2017" name="Water Res.">
        <title>Comammox in drinking water systems.</title>
        <authorList>
            <person name="Wang Y."/>
            <person name="Ma L."/>
            <person name="Mao Y."/>
            <person name="Jiang X."/>
            <person name="Xia Y."/>
            <person name="Yu K."/>
            <person name="Li B."/>
            <person name="Zhang T."/>
        </authorList>
    </citation>
    <scope>NUCLEOTIDE SEQUENCE [LARGE SCALE GENOMIC DNA]</scope>
    <source>
        <strain evidence="9">SG_bin8</strain>
    </source>
</reference>
<feature type="transmembrane region" description="Helical" evidence="7">
    <location>
        <begin position="178"/>
        <end position="196"/>
    </location>
</feature>
<dbReference type="PANTHER" id="PTHR40074:SF4">
    <property type="entry name" value="INNER MEMBRANE PROTEIN YCFT"/>
    <property type="match status" value="1"/>
</dbReference>
<feature type="transmembrane region" description="Helical" evidence="7">
    <location>
        <begin position="87"/>
        <end position="105"/>
    </location>
</feature>
<evidence type="ECO:0000256" key="2">
    <source>
        <dbReference type="ARBA" id="ARBA00007400"/>
    </source>
</evidence>
<accession>A0A1W9HQS7</accession>
<evidence type="ECO:0000256" key="5">
    <source>
        <dbReference type="ARBA" id="ARBA00022989"/>
    </source>
</evidence>
<feature type="transmembrane region" description="Helical" evidence="7">
    <location>
        <begin position="243"/>
        <end position="262"/>
    </location>
</feature>
<gene>
    <name evidence="9" type="ORF">A4S15_14055</name>
</gene>
<keyword evidence="5 7" id="KW-1133">Transmembrane helix</keyword>
<dbReference type="GO" id="GO:0009246">
    <property type="term" value="P:enterobacterial common antigen biosynthetic process"/>
    <property type="evidence" value="ECO:0007669"/>
    <property type="project" value="TreeGrafter"/>
</dbReference>
<evidence type="ECO:0000256" key="3">
    <source>
        <dbReference type="ARBA" id="ARBA00022475"/>
    </source>
</evidence>
<evidence type="ECO:0000256" key="1">
    <source>
        <dbReference type="ARBA" id="ARBA00004651"/>
    </source>
</evidence>
<keyword evidence="4 7" id="KW-0812">Transmembrane</keyword>
<dbReference type="STRING" id="1827387.A4S15_14055"/>
<comment type="subcellular location">
    <subcellularLocation>
        <location evidence="1">Cell membrane</location>
        <topology evidence="1">Multi-pass membrane protein</topology>
    </subcellularLocation>
</comment>
<feature type="transmembrane region" description="Helical" evidence="7">
    <location>
        <begin position="147"/>
        <end position="166"/>
    </location>
</feature>
<feature type="transmembrane region" description="Helical" evidence="7">
    <location>
        <begin position="117"/>
        <end position="140"/>
    </location>
</feature>
<evidence type="ECO:0000256" key="7">
    <source>
        <dbReference type="SAM" id="Phobius"/>
    </source>
</evidence>
<feature type="transmembrane region" description="Helical" evidence="7">
    <location>
        <begin position="274"/>
        <end position="295"/>
    </location>
</feature>
<proteinExistence type="inferred from homology"/>
<keyword evidence="6 7" id="KW-0472">Membrane</keyword>
<dbReference type="GO" id="GO:0016413">
    <property type="term" value="F:O-acetyltransferase activity"/>
    <property type="evidence" value="ECO:0007669"/>
    <property type="project" value="TreeGrafter"/>
</dbReference>
<name>A0A1W9HQS7_9HYPH</name>
<evidence type="ECO:0000256" key="4">
    <source>
        <dbReference type="ARBA" id="ARBA00022692"/>
    </source>
</evidence>
<comment type="similarity">
    <text evidence="2">Belongs to the acyltransferase 3 family.</text>
</comment>
<dbReference type="Pfam" id="PF01757">
    <property type="entry name" value="Acyl_transf_3"/>
    <property type="match status" value="1"/>
</dbReference>
<organism evidence="9 10">
    <name type="scientific">Candidatus Raskinella chloraquaticus</name>
    <dbReference type="NCBI Taxonomy" id="1951219"/>
    <lineage>
        <taxon>Bacteria</taxon>
        <taxon>Pseudomonadati</taxon>
        <taxon>Pseudomonadota</taxon>
        <taxon>Alphaproteobacteria</taxon>
        <taxon>Hyphomicrobiales</taxon>
        <taxon>Phreatobacteraceae</taxon>
        <taxon>Candidatus Raskinella</taxon>
    </lineage>
</organism>
<dbReference type="EMBL" id="LWDL01000030">
    <property type="protein sequence ID" value="OQW49828.1"/>
    <property type="molecule type" value="Genomic_DNA"/>
</dbReference>
<dbReference type="InterPro" id="IPR002656">
    <property type="entry name" value="Acyl_transf_3_dom"/>
</dbReference>
<dbReference type="Proteomes" id="UP000192872">
    <property type="component" value="Unassembled WGS sequence"/>
</dbReference>
<evidence type="ECO:0000256" key="6">
    <source>
        <dbReference type="ARBA" id="ARBA00023136"/>
    </source>
</evidence>
<evidence type="ECO:0000313" key="10">
    <source>
        <dbReference type="Proteomes" id="UP000192872"/>
    </source>
</evidence>
<keyword evidence="3" id="KW-1003">Cell membrane</keyword>
<feature type="transmembrane region" description="Helical" evidence="7">
    <location>
        <begin position="20"/>
        <end position="39"/>
    </location>
</feature>
<evidence type="ECO:0000259" key="8">
    <source>
        <dbReference type="Pfam" id="PF01757"/>
    </source>
</evidence>
<evidence type="ECO:0000313" key="9">
    <source>
        <dbReference type="EMBL" id="OQW49828.1"/>
    </source>
</evidence>